<reference evidence="2" key="1">
    <citation type="journal article" date="2020" name="bioRxiv">
        <title>Comparative genomics of Chlamydomonas.</title>
        <authorList>
            <person name="Craig R.J."/>
            <person name="Hasan A.R."/>
            <person name="Ness R.W."/>
            <person name="Keightley P.D."/>
        </authorList>
    </citation>
    <scope>NUCLEOTIDE SEQUENCE</scope>
    <source>
        <strain evidence="2">CCAP 11/173</strain>
    </source>
</reference>
<sequence>MREGFSDLTSFQSGGSPESICLKLRQAGLPLVHACAIEGALVRAAALEQWLRQTSIDASHARDQDPTCGGGTSASSASKGWWSAWLPSAPLQRSTQPPPPPPPPPQPLQARPPAGSATSPPGSTAPAVAATAMATYHAAASTAPTAERHAVLDDAAHSVPIAATLNASTCRRRHVHRPAVGQE</sequence>
<feature type="region of interest" description="Disordered" evidence="1">
    <location>
        <begin position="86"/>
        <end position="128"/>
    </location>
</feature>
<proteinExistence type="predicted"/>
<dbReference type="EMBL" id="JAEHOD010000013">
    <property type="protein sequence ID" value="KAG2449727.1"/>
    <property type="molecule type" value="Genomic_DNA"/>
</dbReference>
<name>A0A835WLC6_9CHLO</name>
<dbReference type="Proteomes" id="UP000613740">
    <property type="component" value="Unassembled WGS sequence"/>
</dbReference>
<evidence type="ECO:0000313" key="2">
    <source>
        <dbReference type="EMBL" id="KAG2449727.1"/>
    </source>
</evidence>
<protein>
    <submittedName>
        <fullName evidence="2">Uncharacterized protein</fullName>
    </submittedName>
</protein>
<keyword evidence="3" id="KW-1185">Reference proteome</keyword>
<dbReference type="AlphaFoldDB" id="A0A835WLC6"/>
<accession>A0A835WLC6</accession>
<evidence type="ECO:0000256" key="1">
    <source>
        <dbReference type="SAM" id="MobiDB-lite"/>
    </source>
</evidence>
<feature type="compositionally biased region" description="Low complexity" evidence="1">
    <location>
        <begin position="86"/>
        <end position="95"/>
    </location>
</feature>
<organism evidence="2 3">
    <name type="scientific">Chlamydomonas schloesseri</name>
    <dbReference type="NCBI Taxonomy" id="2026947"/>
    <lineage>
        <taxon>Eukaryota</taxon>
        <taxon>Viridiplantae</taxon>
        <taxon>Chlorophyta</taxon>
        <taxon>core chlorophytes</taxon>
        <taxon>Chlorophyceae</taxon>
        <taxon>CS clade</taxon>
        <taxon>Chlamydomonadales</taxon>
        <taxon>Chlamydomonadaceae</taxon>
        <taxon>Chlamydomonas</taxon>
    </lineage>
</organism>
<evidence type="ECO:0000313" key="3">
    <source>
        <dbReference type="Proteomes" id="UP000613740"/>
    </source>
</evidence>
<feature type="compositionally biased region" description="Low complexity" evidence="1">
    <location>
        <begin position="108"/>
        <end position="128"/>
    </location>
</feature>
<comment type="caution">
    <text evidence="2">The sequence shown here is derived from an EMBL/GenBank/DDBJ whole genome shotgun (WGS) entry which is preliminary data.</text>
</comment>
<feature type="compositionally biased region" description="Pro residues" evidence="1">
    <location>
        <begin position="96"/>
        <end position="107"/>
    </location>
</feature>
<gene>
    <name evidence="2" type="ORF">HYH02_005254</name>
</gene>